<protein>
    <submittedName>
        <fullName evidence="1">Uncharacterized protein</fullName>
    </submittedName>
</protein>
<reference evidence="1 2" key="1">
    <citation type="journal article" date="2011" name="J. Bacteriol.">
        <title>Complete Genome Sequence of the Aerobic Marine Methanotroph Methylomonas methanica MC09.</title>
        <authorList>
            <person name="Boden R."/>
            <person name="Cunliffe M."/>
            <person name="Scanlan J."/>
            <person name="Moussard H."/>
            <person name="Kits K.D."/>
            <person name="Klotz M.G."/>
            <person name="Jetten M.S."/>
            <person name="Vuilleumier S."/>
            <person name="Han J."/>
            <person name="Peters L."/>
            <person name="Mikhailova N."/>
            <person name="Teshima H."/>
            <person name="Tapia R."/>
            <person name="Kyrpides N."/>
            <person name="Ivanova N."/>
            <person name="Pagani I."/>
            <person name="Cheng J.F."/>
            <person name="Goodwin L."/>
            <person name="Han C."/>
            <person name="Hauser L."/>
            <person name="Land M.L."/>
            <person name="Lapidus A."/>
            <person name="Lucas S."/>
            <person name="Pitluck S."/>
            <person name="Woyke T."/>
            <person name="Stein L."/>
            <person name="Murrell J.C."/>
        </authorList>
    </citation>
    <scope>NUCLEOTIDE SEQUENCE [LARGE SCALE GENOMIC DNA]</scope>
    <source>
        <strain evidence="1 2">MC09</strain>
    </source>
</reference>
<dbReference type="EMBL" id="CP002738">
    <property type="protein sequence ID" value="AEF99690.1"/>
    <property type="molecule type" value="Genomic_DNA"/>
</dbReference>
<evidence type="ECO:0000313" key="2">
    <source>
        <dbReference type="Proteomes" id="UP000008888"/>
    </source>
</evidence>
<evidence type="ECO:0000313" key="1">
    <source>
        <dbReference type="EMBL" id="AEF99690.1"/>
    </source>
</evidence>
<accession>F9ZX80</accession>
<reference evidence="2" key="3">
    <citation type="submission" date="2011-05" db="EMBL/GenBank/DDBJ databases">
        <title>Complete sequence of Methylomonas methanica MC09.</title>
        <authorList>
            <consortium name="US DOE Joint Genome Institute"/>
            <person name="Lucas S."/>
            <person name="Han J."/>
            <person name="Lapidus A."/>
            <person name="Cheng J.-F."/>
            <person name="Goodwin L."/>
            <person name="Pitluck S."/>
            <person name="Peters L."/>
            <person name="Mikhailova N."/>
            <person name="Teshima H."/>
            <person name="Han C."/>
            <person name="Tapia R."/>
            <person name="Land M."/>
            <person name="Hauser L."/>
            <person name="Kyrpides N."/>
            <person name="Ivanova N."/>
            <person name="Pagani I."/>
            <person name="Stein L."/>
            <person name="Woyke T."/>
        </authorList>
    </citation>
    <scope>NUCLEOTIDE SEQUENCE [LARGE SCALE GENOMIC DNA]</scope>
    <source>
        <strain evidence="2">MC09</strain>
    </source>
</reference>
<dbReference type="RefSeq" id="WP_013817954.1">
    <property type="nucleotide sequence ID" value="NC_015572.1"/>
</dbReference>
<gene>
    <name evidence="1" type="ordered locus">Metme_1263</name>
</gene>
<dbReference type="Proteomes" id="UP000008888">
    <property type="component" value="Chromosome"/>
</dbReference>
<proteinExistence type="predicted"/>
<sequence>MKEKYKAAFIIPVGTTKTLGEDGWEFETSQRLSTELSAFLVDTLGLRFLESYSDSDTYINDNVKMAIAYDHDKLIEFVYFQLVGDALITLKTVFSGDIFENSELFIP</sequence>
<dbReference type="KEGG" id="mmt:Metme_1263"/>
<dbReference type="HOGENOM" id="CLU_2194693_0_0_6"/>
<keyword evidence="2" id="KW-1185">Reference proteome</keyword>
<dbReference type="eggNOG" id="ENOG5032PYK">
    <property type="taxonomic scope" value="Bacteria"/>
</dbReference>
<reference key="2">
    <citation type="submission" date="2011-05" db="EMBL/GenBank/DDBJ databases">
        <title>Complete genome sequence of the aerobic marine methanotroph Methylomonas methanica MC09.</title>
        <authorList>
            <person name="Boden R."/>
            <person name="Cunliffe M."/>
            <person name="Scanlan J."/>
            <person name="Moussard H."/>
            <person name="Kits K.D."/>
            <person name="Klotz M."/>
            <person name="Jetten M."/>
            <person name="Vuilleumier S."/>
            <person name="Han J."/>
            <person name="Peters L."/>
            <person name="Mikhailova N."/>
            <person name="Teshima H."/>
            <person name="Tapia R."/>
            <person name="Kyrpides N."/>
            <person name="Ivanova N."/>
            <person name="Pagani I."/>
            <person name="Cheng J.-F."/>
            <person name="Goodwin L."/>
            <person name="Han C."/>
            <person name="Hauser L."/>
            <person name="Land M."/>
            <person name="Lapidus A."/>
            <person name="Lucas S."/>
            <person name="Pitluck S."/>
            <person name="Woyke T."/>
            <person name="Stein L.Y."/>
            <person name="Murrell C."/>
        </authorList>
    </citation>
    <scope>NUCLEOTIDE SEQUENCE</scope>
    <source>
        <strain>MC09</strain>
    </source>
</reference>
<dbReference type="AlphaFoldDB" id="F9ZX80"/>
<dbReference type="OrthoDB" id="6907215at2"/>
<name>F9ZX80_METMM</name>
<organism evidence="1 2">
    <name type="scientific">Methylomonas methanica (strain DSM 25384 / MC09)</name>
    <dbReference type="NCBI Taxonomy" id="857087"/>
    <lineage>
        <taxon>Bacteria</taxon>
        <taxon>Pseudomonadati</taxon>
        <taxon>Pseudomonadota</taxon>
        <taxon>Gammaproteobacteria</taxon>
        <taxon>Methylococcales</taxon>
        <taxon>Methylococcaceae</taxon>
        <taxon>Methylomonas</taxon>
    </lineage>
</organism>